<dbReference type="GO" id="GO:0034599">
    <property type="term" value="P:cellular response to oxidative stress"/>
    <property type="evidence" value="ECO:0007669"/>
    <property type="project" value="InterPro"/>
</dbReference>
<dbReference type="EMBL" id="HBFK01015283">
    <property type="protein sequence ID" value="CAD8742876.1"/>
    <property type="molecule type" value="Transcribed_RNA"/>
</dbReference>
<feature type="signal peptide" evidence="3">
    <location>
        <begin position="1"/>
        <end position="18"/>
    </location>
</feature>
<keyword evidence="1" id="KW-0560">Oxidoreductase</keyword>
<evidence type="ECO:0000256" key="3">
    <source>
        <dbReference type="SAM" id="SignalP"/>
    </source>
</evidence>
<evidence type="ECO:0000256" key="1">
    <source>
        <dbReference type="ARBA" id="ARBA00023002"/>
    </source>
</evidence>
<gene>
    <name evidence="5" type="ORF">HAND1043_LOCUS9370</name>
</gene>
<feature type="domain" description="Plant heme peroxidase family profile" evidence="4">
    <location>
        <begin position="154"/>
        <end position="397"/>
    </location>
</feature>
<feature type="chain" id="PRO_5030160414" description="Plant heme peroxidase family profile domain-containing protein" evidence="3">
    <location>
        <begin position="19"/>
        <end position="397"/>
    </location>
</feature>
<protein>
    <recommendedName>
        <fullName evidence="4">Plant heme peroxidase family profile domain-containing protein</fullName>
    </recommendedName>
</protein>
<sequence>MIAKTALGLLVAAGSASAFAPSVSGGLAHARSGAQLRSAVGQPASVALAMSSADDSAAQRRDFLRTALGGGVALAFGRSANAEVAFDTERYGDKELKVALINQVKQQFRALYEKQPELIIPLFKLAMADALTYDPKTGKGGLDGSVLRQTEAELEYLKPAINEVEKVRKDLLSKTEISCSDILAFAGSVALEATGAPRVKTQLGRMDGKKPQPGSGLVSWDPTAPTAKGIKEAVMGSGLTAKDAVLLAGTVGQLRNAGTAMAKTLAEKKECNPDEDDDCQSAEEGYYGIYAPVTILSETNKQFGKNRGASAVNSNVGFDSARIAGLAGDAKFGNSFLVAVAKGEDKSALGKALMSDDELKKWVLEFGKPGNGNSNKFSKEAVNTYLKMVELGRKDAR</sequence>
<dbReference type="PROSITE" id="PS50873">
    <property type="entry name" value="PEROXIDASE_4"/>
    <property type="match status" value="1"/>
</dbReference>
<dbReference type="PANTHER" id="PTHR31356:SF34">
    <property type="entry name" value="THYLAKOID LUMENAL 29 KDA PROTEIN, CHLOROPLASTIC"/>
    <property type="match status" value="1"/>
</dbReference>
<proteinExistence type="inferred from homology"/>
<dbReference type="Gene3D" id="1.10.520.10">
    <property type="match status" value="1"/>
</dbReference>
<dbReference type="Pfam" id="PF00141">
    <property type="entry name" value="peroxidase"/>
    <property type="match status" value="1"/>
</dbReference>
<dbReference type="GO" id="GO:0020037">
    <property type="term" value="F:heme binding"/>
    <property type="evidence" value="ECO:0007669"/>
    <property type="project" value="InterPro"/>
</dbReference>
<evidence type="ECO:0000256" key="2">
    <source>
        <dbReference type="RuleBase" id="RU004241"/>
    </source>
</evidence>
<reference evidence="5" key="1">
    <citation type="submission" date="2021-01" db="EMBL/GenBank/DDBJ databases">
        <authorList>
            <person name="Corre E."/>
            <person name="Pelletier E."/>
            <person name="Niang G."/>
            <person name="Scheremetjew M."/>
            <person name="Finn R."/>
            <person name="Kale V."/>
            <person name="Holt S."/>
            <person name="Cochrane G."/>
            <person name="Meng A."/>
            <person name="Brown T."/>
            <person name="Cohen L."/>
        </authorList>
    </citation>
    <scope>NUCLEOTIDE SEQUENCE</scope>
    <source>
        <strain evidence="5">CCMP441</strain>
    </source>
</reference>
<dbReference type="AlphaFoldDB" id="A0A6U4SPV7"/>
<evidence type="ECO:0000313" key="5">
    <source>
        <dbReference type="EMBL" id="CAD8742876.1"/>
    </source>
</evidence>
<dbReference type="GO" id="GO:0042744">
    <property type="term" value="P:hydrogen peroxide catabolic process"/>
    <property type="evidence" value="ECO:0007669"/>
    <property type="project" value="TreeGrafter"/>
</dbReference>
<comment type="similarity">
    <text evidence="2">Belongs to the peroxidase family.</text>
</comment>
<dbReference type="InterPro" id="IPR010255">
    <property type="entry name" value="Haem_peroxidase_sf"/>
</dbReference>
<dbReference type="SUPFAM" id="SSF48113">
    <property type="entry name" value="Heme-dependent peroxidases"/>
    <property type="match status" value="1"/>
</dbReference>
<dbReference type="InterPro" id="IPR044831">
    <property type="entry name" value="Ccp1-like"/>
</dbReference>
<dbReference type="GO" id="GO:0004601">
    <property type="term" value="F:peroxidase activity"/>
    <property type="evidence" value="ECO:0007669"/>
    <property type="project" value="InterPro"/>
</dbReference>
<dbReference type="GO" id="GO:0000302">
    <property type="term" value="P:response to reactive oxygen species"/>
    <property type="evidence" value="ECO:0007669"/>
    <property type="project" value="TreeGrafter"/>
</dbReference>
<keyword evidence="3" id="KW-0732">Signal</keyword>
<evidence type="ECO:0000259" key="4">
    <source>
        <dbReference type="PROSITE" id="PS50873"/>
    </source>
</evidence>
<name>A0A6U4SPV7_HEMAN</name>
<dbReference type="PANTHER" id="PTHR31356">
    <property type="entry name" value="THYLAKOID LUMENAL 29 KDA PROTEIN, CHLOROPLASTIC-RELATED"/>
    <property type="match status" value="1"/>
</dbReference>
<accession>A0A6U4SPV7</accession>
<organism evidence="5">
    <name type="scientific">Hemiselmis andersenii</name>
    <name type="common">Cryptophyte alga</name>
    <dbReference type="NCBI Taxonomy" id="464988"/>
    <lineage>
        <taxon>Eukaryota</taxon>
        <taxon>Cryptophyceae</taxon>
        <taxon>Cryptomonadales</taxon>
        <taxon>Hemiselmidaceae</taxon>
        <taxon>Hemiselmis</taxon>
    </lineage>
</organism>
<dbReference type="PRINTS" id="PR00458">
    <property type="entry name" value="PEROXIDASE"/>
</dbReference>
<dbReference type="InterPro" id="IPR002016">
    <property type="entry name" value="Haem_peroxidase"/>
</dbReference>